<organism evidence="1">
    <name type="scientific">Gracilinema caldarium</name>
    <dbReference type="NCBI Taxonomy" id="215591"/>
    <lineage>
        <taxon>Bacteria</taxon>
        <taxon>Pseudomonadati</taxon>
        <taxon>Spirochaetota</taxon>
        <taxon>Spirochaetia</taxon>
        <taxon>Spirochaetales</taxon>
        <taxon>Breznakiellaceae</taxon>
        <taxon>Gracilinema</taxon>
    </lineage>
</organism>
<proteinExistence type="predicted"/>
<comment type="caution">
    <text evidence="1">The sequence shown here is derived from an EMBL/GenBank/DDBJ whole genome shotgun (WGS) entry which is preliminary data.</text>
</comment>
<protein>
    <submittedName>
        <fullName evidence="1">Uncharacterized protein</fullName>
    </submittedName>
</protein>
<dbReference type="GO" id="GO:0031419">
    <property type="term" value="F:cobalamin binding"/>
    <property type="evidence" value="ECO:0007669"/>
    <property type="project" value="InterPro"/>
</dbReference>
<evidence type="ECO:0000313" key="1">
    <source>
        <dbReference type="EMBL" id="HFH29000.1"/>
    </source>
</evidence>
<dbReference type="EMBL" id="DSVL01000178">
    <property type="protein sequence ID" value="HFH29000.1"/>
    <property type="molecule type" value="Genomic_DNA"/>
</dbReference>
<gene>
    <name evidence="1" type="ORF">ENS59_05750</name>
</gene>
<dbReference type="GO" id="GO:0046872">
    <property type="term" value="F:metal ion binding"/>
    <property type="evidence" value="ECO:0007669"/>
    <property type="project" value="InterPro"/>
</dbReference>
<dbReference type="InterPro" id="IPR036724">
    <property type="entry name" value="Cobalamin-bd_sf"/>
</dbReference>
<dbReference type="Gene3D" id="3.40.50.280">
    <property type="entry name" value="Cobalamin-binding domain"/>
    <property type="match status" value="1"/>
</dbReference>
<accession>A0A7C3I0U5</accession>
<sequence>MMLTTARNISAVRTLLHEKGLEHRIALAVGGAIFKLRPELAVEVGGDGTAGIAIDAPELFEQLRCKLARNERGSQL</sequence>
<name>A0A7C3I0U5_9SPIR</name>
<dbReference type="SUPFAM" id="SSF52242">
    <property type="entry name" value="Cobalamin (vitamin B12)-binding domain"/>
    <property type="match status" value="1"/>
</dbReference>
<reference evidence="1" key="1">
    <citation type="journal article" date="2020" name="mSystems">
        <title>Genome- and Community-Level Interaction Insights into Carbon Utilization and Element Cycling Functions of Hydrothermarchaeota in Hydrothermal Sediment.</title>
        <authorList>
            <person name="Zhou Z."/>
            <person name="Liu Y."/>
            <person name="Xu W."/>
            <person name="Pan J."/>
            <person name="Luo Z.H."/>
            <person name="Li M."/>
        </authorList>
    </citation>
    <scope>NUCLEOTIDE SEQUENCE [LARGE SCALE GENOMIC DNA]</scope>
    <source>
        <strain evidence="1">SpSt-503</strain>
    </source>
</reference>
<dbReference type="AlphaFoldDB" id="A0A7C3I0U5"/>